<dbReference type="PANTHER" id="PTHR30194">
    <property type="entry name" value="CROSSOVER JUNCTION ENDODEOXYRIBONUCLEASE RUVC"/>
    <property type="match status" value="1"/>
</dbReference>
<protein>
    <recommendedName>
        <fullName evidence="13 14">Crossover junction endodeoxyribonuclease RuvC</fullName>
        <ecNumber evidence="13 14">3.1.21.10</ecNumber>
    </recommendedName>
    <alternativeName>
        <fullName evidence="13">Holliday junction nuclease RuvC</fullName>
    </alternativeName>
    <alternativeName>
        <fullName evidence="13">Holliday junction resolvase RuvC</fullName>
    </alternativeName>
</protein>
<keyword evidence="7 13" id="KW-0378">Hydrolase</keyword>
<evidence type="ECO:0000256" key="2">
    <source>
        <dbReference type="ARBA" id="ARBA00022490"/>
    </source>
</evidence>
<evidence type="ECO:0000256" key="12">
    <source>
        <dbReference type="ARBA" id="ARBA00029354"/>
    </source>
</evidence>
<comment type="subunit">
    <text evidence="13">Homodimer which binds Holliday junction (HJ) DNA. The HJ becomes 2-fold symmetrical on binding to RuvC with unstacked arms; it has a different conformation from HJ DNA in complex with RuvA. In the full resolvosome a probable DNA-RuvA(4)-RuvB(12)-RuvC(2) complex forms which resolves the HJ.</text>
</comment>
<evidence type="ECO:0000313" key="16">
    <source>
        <dbReference type="Proteomes" id="UP000221024"/>
    </source>
</evidence>
<evidence type="ECO:0000313" key="15">
    <source>
        <dbReference type="EMBL" id="PEN08691.1"/>
    </source>
</evidence>
<feature type="binding site" evidence="13">
    <location>
        <position position="142"/>
    </location>
    <ligand>
        <name>Mg(2+)</name>
        <dbReference type="ChEBI" id="CHEBI:18420"/>
        <label>1</label>
    </ligand>
</feature>
<keyword evidence="6 13" id="KW-0227">DNA damage</keyword>
<evidence type="ECO:0000256" key="14">
    <source>
        <dbReference type="NCBIfam" id="TIGR00228"/>
    </source>
</evidence>
<dbReference type="PRINTS" id="PR00696">
    <property type="entry name" value="RSOLVASERUVC"/>
</dbReference>
<sequence length="180" mass="19416">MIILGIDPGSNCTGYGVVRVTGSDETTPAQGVIRLDSDTPHIDRLKRIYDEVAVLIEAHDPEVLAIEMPVYGKNPQSMLKLGRAQAAAMMAGLNHDLDVVQYTPKEVKKSVTGNGNASKQQVRYMIHAILEMDGTADAIALDASDALAIALCHTNRRSHGATEQYSGWGSFVDANPDRVQ</sequence>
<dbReference type="InterPro" id="IPR020563">
    <property type="entry name" value="X-over_junc_endoDNase_Mg_BS"/>
</dbReference>
<dbReference type="InterPro" id="IPR012337">
    <property type="entry name" value="RNaseH-like_sf"/>
</dbReference>
<keyword evidence="11 13" id="KW-0234">DNA repair</keyword>
<dbReference type="NCBIfam" id="TIGR00228">
    <property type="entry name" value="ruvC"/>
    <property type="match status" value="1"/>
</dbReference>
<dbReference type="GO" id="GO:0048476">
    <property type="term" value="C:Holliday junction resolvase complex"/>
    <property type="evidence" value="ECO:0007669"/>
    <property type="project" value="UniProtKB-UniRule"/>
</dbReference>
<evidence type="ECO:0000256" key="11">
    <source>
        <dbReference type="ARBA" id="ARBA00023204"/>
    </source>
</evidence>
<evidence type="ECO:0000256" key="9">
    <source>
        <dbReference type="ARBA" id="ARBA00023125"/>
    </source>
</evidence>
<feature type="active site" evidence="13">
    <location>
        <position position="67"/>
    </location>
</feature>
<dbReference type="RefSeq" id="WP_098061086.1">
    <property type="nucleotide sequence ID" value="NZ_PDEP01000002.1"/>
</dbReference>
<reference evidence="15 16" key="1">
    <citation type="submission" date="2017-10" db="EMBL/GenBank/DDBJ databases">
        <title>Draft genome of Longimonas halophila.</title>
        <authorList>
            <person name="Goh K.M."/>
            <person name="Shamsir M.S."/>
            <person name="Lim S.W."/>
        </authorList>
    </citation>
    <scope>NUCLEOTIDE SEQUENCE [LARGE SCALE GENOMIC DNA]</scope>
    <source>
        <strain evidence="15 16">KCTC 42399</strain>
    </source>
</reference>
<gene>
    <name evidence="13" type="primary">ruvC</name>
    <name evidence="15" type="ORF">CRI93_02735</name>
</gene>
<dbReference type="OrthoDB" id="9805499at2"/>
<evidence type="ECO:0000256" key="5">
    <source>
        <dbReference type="ARBA" id="ARBA00022759"/>
    </source>
</evidence>
<dbReference type="HAMAP" id="MF_00034">
    <property type="entry name" value="RuvC"/>
    <property type="match status" value="1"/>
</dbReference>
<keyword evidence="10 13" id="KW-0233">DNA recombination</keyword>
<accession>A0A2H3P9H5</accession>
<keyword evidence="5 13" id="KW-0255">Endonuclease</keyword>
<evidence type="ECO:0000256" key="10">
    <source>
        <dbReference type="ARBA" id="ARBA00023172"/>
    </source>
</evidence>
<feature type="active site" evidence="13">
    <location>
        <position position="7"/>
    </location>
</feature>
<dbReference type="Gene3D" id="3.30.420.10">
    <property type="entry name" value="Ribonuclease H-like superfamily/Ribonuclease H"/>
    <property type="match status" value="1"/>
</dbReference>
<feature type="binding site" evidence="13">
    <location>
        <position position="7"/>
    </location>
    <ligand>
        <name>Mg(2+)</name>
        <dbReference type="ChEBI" id="CHEBI:18420"/>
        <label>1</label>
    </ligand>
</feature>
<dbReference type="GO" id="GO:0003677">
    <property type="term" value="F:DNA binding"/>
    <property type="evidence" value="ECO:0007669"/>
    <property type="project" value="UniProtKB-KW"/>
</dbReference>
<comment type="similarity">
    <text evidence="1 13">Belongs to the RuvC family.</text>
</comment>
<dbReference type="AlphaFoldDB" id="A0A2H3P9H5"/>
<evidence type="ECO:0000256" key="1">
    <source>
        <dbReference type="ARBA" id="ARBA00009518"/>
    </source>
</evidence>
<comment type="subcellular location">
    <subcellularLocation>
        <location evidence="13">Cytoplasm</location>
    </subcellularLocation>
</comment>
<comment type="catalytic activity">
    <reaction evidence="12 13">
        <text>Endonucleolytic cleavage at a junction such as a reciprocal single-stranded crossover between two homologous DNA duplexes (Holliday junction).</text>
        <dbReference type="EC" id="3.1.21.10"/>
    </reaction>
</comment>
<keyword evidence="9 13" id="KW-0238">DNA-binding</keyword>
<keyword evidence="3 13" id="KW-0540">Nuclease</keyword>
<name>A0A2H3P9H5_9BACT</name>
<dbReference type="FunFam" id="3.30.420.10:FF:000002">
    <property type="entry name" value="Crossover junction endodeoxyribonuclease RuvC"/>
    <property type="match status" value="1"/>
</dbReference>
<dbReference type="EMBL" id="PDEP01000002">
    <property type="protein sequence ID" value="PEN08691.1"/>
    <property type="molecule type" value="Genomic_DNA"/>
</dbReference>
<dbReference type="PROSITE" id="PS01321">
    <property type="entry name" value="RUVC"/>
    <property type="match status" value="1"/>
</dbReference>
<evidence type="ECO:0000256" key="8">
    <source>
        <dbReference type="ARBA" id="ARBA00022842"/>
    </source>
</evidence>
<evidence type="ECO:0000256" key="13">
    <source>
        <dbReference type="HAMAP-Rule" id="MF_00034"/>
    </source>
</evidence>
<keyword evidence="4 13" id="KW-0479">Metal-binding</keyword>
<feature type="binding site" evidence="13">
    <location>
        <position position="67"/>
    </location>
    <ligand>
        <name>Mg(2+)</name>
        <dbReference type="ChEBI" id="CHEBI:18420"/>
        <label>2</label>
    </ligand>
</feature>
<comment type="cofactor">
    <cofactor evidence="13">
        <name>Mg(2+)</name>
        <dbReference type="ChEBI" id="CHEBI:18420"/>
    </cofactor>
    <text evidence="13">Binds 2 Mg(2+) ion per subunit.</text>
</comment>
<dbReference type="CDD" id="cd16962">
    <property type="entry name" value="RuvC"/>
    <property type="match status" value="1"/>
</dbReference>
<dbReference type="GO" id="GO:0008821">
    <property type="term" value="F:crossover junction DNA endonuclease activity"/>
    <property type="evidence" value="ECO:0007669"/>
    <property type="project" value="UniProtKB-UniRule"/>
</dbReference>
<organism evidence="15 16">
    <name type="scientific">Longimonas halophila</name>
    <dbReference type="NCBI Taxonomy" id="1469170"/>
    <lineage>
        <taxon>Bacteria</taxon>
        <taxon>Pseudomonadati</taxon>
        <taxon>Rhodothermota</taxon>
        <taxon>Rhodothermia</taxon>
        <taxon>Rhodothermales</taxon>
        <taxon>Salisaetaceae</taxon>
        <taxon>Longimonas</taxon>
    </lineage>
</organism>
<evidence type="ECO:0000256" key="3">
    <source>
        <dbReference type="ARBA" id="ARBA00022722"/>
    </source>
</evidence>
<evidence type="ECO:0000256" key="6">
    <source>
        <dbReference type="ARBA" id="ARBA00022763"/>
    </source>
</evidence>
<dbReference type="GO" id="GO:0006310">
    <property type="term" value="P:DNA recombination"/>
    <property type="evidence" value="ECO:0007669"/>
    <property type="project" value="UniProtKB-UniRule"/>
</dbReference>
<comment type="caution">
    <text evidence="15">The sequence shown here is derived from an EMBL/GenBank/DDBJ whole genome shotgun (WGS) entry which is preliminary data.</text>
</comment>
<dbReference type="InterPro" id="IPR002176">
    <property type="entry name" value="X-over_junc_endoDNase_RuvC"/>
</dbReference>
<evidence type="ECO:0000256" key="4">
    <source>
        <dbReference type="ARBA" id="ARBA00022723"/>
    </source>
</evidence>
<dbReference type="GO" id="GO:0006281">
    <property type="term" value="P:DNA repair"/>
    <property type="evidence" value="ECO:0007669"/>
    <property type="project" value="UniProtKB-UniRule"/>
</dbReference>
<dbReference type="Proteomes" id="UP000221024">
    <property type="component" value="Unassembled WGS sequence"/>
</dbReference>
<dbReference type="GO" id="GO:0000287">
    <property type="term" value="F:magnesium ion binding"/>
    <property type="evidence" value="ECO:0007669"/>
    <property type="project" value="UniProtKB-UniRule"/>
</dbReference>
<dbReference type="PANTHER" id="PTHR30194:SF3">
    <property type="entry name" value="CROSSOVER JUNCTION ENDODEOXYRIBONUCLEASE RUVC"/>
    <property type="match status" value="1"/>
</dbReference>
<keyword evidence="2 13" id="KW-0963">Cytoplasm</keyword>
<dbReference type="Pfam" id="PF02075">
    <property type="entry name" value="RuvC"/>
    <property type="match status" value="1"/>
</dbReference>
<comment type="function">
    <text evidence="13">The RuvA-RuvB-RuvC complex processes Holliday junction (HJ) DNA during genetic recombination and DNA repair. Endonuclease that resolves HJ intermediates. Cleaves cruciform DNA by making single-stranded nicks across the HJ at symmetrical positions within the homologous arms, yielding a 5'-phosphate and a 3'-hydroxyl group; requires a central core of homology in the junction. The consensus cleavage sequence is 5'-(A/T)TT(C/G)-3'. Cleavage occurs on the 3'-side of the TT dinucleotide at the point of strand exchange. HJ branch migration catalyzed by RuvA-RuvB allows RuvC to scan DNA until it finds its consensus sequence, where it cleaves and resolves the cruciform DNA.</text>
</comment>
<evidence type="ECO:0000256" key="7">
    <source>
        <dbReference type="ARBA" id="ARBA00022801"/>
    </source>
</evidence>
<keyword evidence="8 13" id="KW-0460">Magnesium</keyword>
<keyword evidence="16" id="KW-1185">Reference proteome</keyword>
<dbReference type="GO" id="GO:0005737">
    <property type="term" value="C:cytoplasm"/>
    <property type="evidence" value="ECO:0007669"/>
    <property type="project" value="UniProtKB-SubCell"/>
</dbReference>
<dbReference type="EC" id="3.1.21.10" evidence="13 14"/>
<dbReference type="InterPro" id="IPR036397">
    <property type="entry name" value="RNaseH_sf"/>
</dbReference>
<proteinExistence type="inferred from homology"/>
<feature type="active site" evidence="13">
    <location>
        <position position="142"/>
    </location>
</feature>
<dbReference type="SUPFAM" id="SSF53098">
    <property type="entry name" value="Ribonuclease H-like"/>
    <property type="match status" value="1"/>
</dbReference>